<accession>A0A811TE79</accession>
<reference evidence="1" key="1">
    <citation type="submission" date="2020-10" db="EMBL/GenBank/DDBJ databases">
        <authorList>
            <person name="Hahn C.J."/>
            <person name="Laso-Perez R."/>
            <person name="Vulcano F."/>
            <person name="Vaziourakis K.-M."/>
            <person name="Stokke R."/>
            <person name="Steen I.H."/>
            <person name="Teske A."/>
            <person name="Boetius A."/>
            <person name="Liebeke M."/>
            <person name="Amann R."/>
            <person name="Knittel K."/>
        </authorList>
    </citation>
    <scope>NUCLEOTIDE SEQUENCE</scope>
    <source>
        <strain evidence="1">Gfbio:e3339647-f889-4370-9287-4fb5cb688e4c:AG394J04_GoMArc1</strain>
    </source>
</reference>
<evidence type="ECO:0000313" key="2">
    <source>
        <dbReference type="Proteomes" id="UP000603056"/>
    </source>
</evidence>
<dbReference type="EMBL" id="CAJHIP010000038">
    <property type="protein sequence ID" value="CAD6493982.1"/>
    <property type="molecule type" value="Genomic_DNA"/>
</dbReference>
<comment type="caution">
    <text evidence="1">The sequence shown here is derived from an EMBL/GenBank/DDBJ whole genome shotgun (WGS) entry which is preliminary data.</text>
</comment>
<gene>
    <name evidence="1" type="ORF">FFODKBPE_00607</name>
</gene>
<sequence length="57" mass="6556">MSSGVDTVLKFLKIIIDTYLDCAAIKSYFLHNEVVQFRKIIICEFPNVAARCLDEFI</sequence>
<proteinExistence type="predicted"/>
<organism evidence="1 2">
    <name type="scientific">Candidatus Argoarchaeum ethanivorans</name>
    <dbReference type="NCBI Taxonomy" id="2608793"/>
    <lineage>
        <taxon>Archaea</taxon>
        <taxon>Methanobacteriati</taxon>
        <taxon>Methanobacteriota</taxon>
        <taxon>Stenosarchaea group</taxon>
        <taxon>Methanomicrobia</taxon>
        <taxon>Methanosarcinales</taxon>
        <taxon>Methanosarcinales incertae sedis</taxon>
        <taxon>GOM Arc I cluster</taxon>
        <taxon>Candidatus Argoarchaeum</taxon>
    </lineage>
</organism>
<dbReference type="Proteomes" id="UP000603056">
    <property type="component" value="Unassembled WGS sequence"/>
</dbReference>
<evidence type="ECO:0000313" key="1">
    <source>
        <dbReference type="EMBL" id="CAD6493982.1"/>
    </source>
</evidence>
<dbReference type="AlphaFoldDB" id="A0A811TE79"/>
<protein>
    <submittedName>
        <fullName evidence="1">Uncharacterized protein</fullName>
    </submittedName>
</protein>
<name>A0A811TE79_9EURY</name>